<dbReference type="PANTHER" id="PTHR48267">
    <property type="entry name" value="CUPREDOXIN SUPERFAMILY PROTEIN"/>
    <property type="match status" value="1"/>
</dbReference>
<dbReference type="Pfam" id="PF07732">
    <property type="entry name" value="Cu-oxidase_3"/>
    <property type="match status" value="2"/>
</dbReference>
<keyword evidence="8" id="KW-1185">Reference proteome</keyword>
<protein>
    <submittedName>
        <fullName evidence="7">Multicopper oxidase domain-containing protein</fullName>
    </submittedName>
</protein>
<dbReference type="InterPro" id="IPR002355">
    <property type="entry name" value="Cu_oxidase_Cu_BS"/>
</dbReference>
<evidence type="ECO:0000256" key="4">
    <source>
        <dbReference type="SAM" id="MobiDB-lite"/>
    </source>
</evidence>
<dbReference type="Gene3D" id="2.60.40.420">
    <property type="entry name" value="Cupredoxins - blue copper proteins"/>
    <property type="match status" value="3"/>
</dbReference>
<evidence type="ECO:0000256" key="3">
    <source>
        <dbReference type="ARBA" id="ARBA00023002"/>
    </source>
</evidence>
<feature type="domain" description="Plastocyanin-like" evidence="6">
    <location>
        <begin position="83"/>
        <end position="120"/>
    </location>
</feature>
<dbReference type="CDD" id="cd13844">
    <property type="entry name" value="CuRO_1_BOD_CotA_like"/>
    <property type="match status" value="1"/>
</dbReference>
<dbReference type="InterPro" id="IPR045087">
    <property type="entry name" value="Cu-oxidase_fam"/>
</dbReference>
<evidence type="ECO:0000313" key="7">
    <source>
        <dbReference type="EMBL" id="GAA5021319.1"/>
    </source>
</evidence>
<comment type="caution">
    <text evidence="7">The sequence shown here is derived from an EMBL/GenBank/DDBJ whole genome shotgun (WGS) entry which is preliminary data.</text>
</comment>
<proteinExistence type="inferred from homology"/>
<evidence type="ECO:0000256" key="2">
    <source>
        <dbReference type="ARBA" id="ARBA00022723"/>
    </source>
</evidence>
<sequence length="647" mass="70261">MGMAGFTTAAVAVAGTGILKANGAEDDKVLTAGVIDGVSKPAFSTLTPFKDPLRIPPTLRPAGKGVTEIDLVEATLRLHSQMPATRLWTYEGHFPGPTIEARRGHTFRVAWSNKLTGTTPVKAVWVHPEGPGPGLLPYNRPGSEGSFPRAEVDKLTAWTTVHLHGGHQNALNDGAAEYGVGPGSAQLAEYANDQAATHLFYHDHAMAVTALNVTAGLIGNYLVRDKEESRLDLPHGDYEIPLTIQDANFDTDDQGRLNGQILYKRIIGGHDAPEPGTLPPALATLSPFTMVNGVVWPFLDVEARAYRFRVVNVSDARVYRLVVVDEETGKAVPGAMKLIGTDLGLLGKPHTVDEAVTLSPAERADIVIDFAAFPGKRLKLVNSIPGQQPGAALPDFAIPFPEVIQFRVGKKRHPRQTLPTTLSSSFRNLKAEDVPSDATERFVLLTFDKSGAMPQLWEMQEVSGDTKSEDGIVQVEMSGKTRTLRRTGAMFEDTTTFFAASGTWEKWHFISVGPPEVPIYHPMHIHLMNFQVIDRRSVDGSGMDPAAGRTTKPITLGGTVPVAPEESGWKDTITVHANTIVTVAGRLAEQTGKVMYHCHILSHEDEGMMRPFVIMPAAVHEIHAMSMDMNESMGMRHKKGSHSGMKM</sequence>
<evidence type="ECO:0000259" key="5">
    <source>
        <dbReference type="Pfam" id="PF07731"/>
    </source>
</evidence>
<organism evidence="7 8">
    <name type="scientific">Streptomyces siamensis</name>
    <dbReference type="NCBI Taxonomy" id="1274986"/>
    <lineage>
        <taxon>Bacteria</taxon>
        <taxon>Bacillati</taxon>
        <taxon>Actinomycetota</taxon>
        <taxon>Actinomycetes</taxon>
        <taxon>Kitasatosporales</taxon>
        <taxon>Streptomycetaceae</taxon>
        <taxon>Streptomyces</taxon>
    </lineage>
</organism>
<dbReference type="PANTHER" id="PTHR48267:SF1">
    <property type="entry name" value="BILIRUBIN OXIDASE"/>
    <property type="match status" value="1"/>
</dbReference>
<dbReference type="Proteomes" id="UP001501759">
    <property type="component" value="Unassembled WGS sequence"/>
</dbReference>
<evidence type="ECO:0000256" key="1">
    <source>
        <dbReference type="ARBA" id="ARBA00010609"/>
    </source>
</evidence>
<keyword evidence="3" id="KW-0560">Oxidoreductase</keyword>
<accession>A0ABP9J7F7</accession>
<feature type="domain" description="Plastocyanin-like" evidence="5">
    <location>
        <begin position="482"/>
        <end position="616"/>
    </location>
</feature>
<dbReference type="InterPro" id="IPR011707">
    <property type="entry name" value="Cu-oxidase-like_N"/>
</dbReference>
<evidence type="ECO:0000259" key="6">
    <source>
        <dbReference type="Pfam" id="PF07732"/>
    </source>
</evidence>
<feature type="domain" description="Plastocyanin-like" evidence="6">
    <location>
        <begin position="154"/>
        <end position="227"/>
    </location>
</feature>
<dbReference type="PROSITE" id="PS00080">
    <property type="entry name" value="MULTICOPPER_OXIDASE2"/>
    <property type="match status" value="1"/>
</dbReference>
<feature type="region of interest" description="Disordered" evidence="4">
    <location>
        <begin position="541"/>
        <end position="563"/>
    </location>
</feature>
<dbReference type="Pfam" id="PF07731">
    <property type="entry name" value="Cu-oxidase_2"/>
    <property type="match status" value="1"/>
</dbReference>
<evidence type="ECO:0000313" key="8">
    <source>
        <dbReference type="Proteomes" id="UP001501759"/>
    </source>
</evidence>
<dbReference type="SUPFAM" id="SSF49503">
    <property type="entry name" value="Cupredoxins"/>
    <property type="match status" value="3"/>
</dbReference>
<dbReference type="InterPro" id="IPR008972">
    <property type="entry name" value="Cupredoxin"/>
</dbReference>
<dbReference type="InterPro" id="IPR011706">
    <property type="entry name" value="Cu-oxidase_C"/>
</dbReference>
<keyword evidence="2" id="KW-0479">Metal-binding</keyword>
<gene>
    <name evidence="7" type="ORF">GCM10023335_52110</name>
</gene>
<dbReference type="EMBL" id="BAABKB010000021">
    <property type="protein sequence ID" value="GAA5021319.1"/>
    <property type="molecule type" value="Genomic_DNA"/>
</dbReference>
<reference evidence="8" key="1">
    <citation type="journal article" date="2019" name="Int. J. Syst. Evol. Microbiol.">
        <title>The Global Catalogue of Microorganisms (GCM) 10K type strain sequencing project: providing services to taxonomists for standard genome sequencing and annotation.</title>
        <authorList>
            <consortium name="The Broad Institute Genomics Platform"/>
            <consortium name="The Broad Institute Genome Sequencing Center for Infectious Disease"/>
            <person name="Wu L."/>
            <person name="Ma J."/>
        </authorList>
    </citation>
    <scope>NUCLEOTIDE SEQUENCE [LARGE SCALE GENOMIC DNA]</scope>
    <source>
        <strain evidence="8">JCM 18409</strain>
    </source>
</reference>
<comment type="similarity">
    <text evidence="1">Belongs to the multicopper oxidase family.</text>
</comment>
<name>A0ABP9J7F7_9ACTN</name>